<sequence length="127" mass="14066">MPDARIIGKTIQDLVRSLDISRKRQGLISGNLANIETPDYHAKDLDFRESLQKAMQGSSKDLSRTHSRHYNVMEGGGPEITTAAAAGVDIDQEMANLAENNLMYRSSVESLLRKFALIKYTINEGGK</sequence>
<evidence type="ECO:0000256" key="2">
    <source>
        <dbReference type="ARBA" id="ARBA00009677"/>
    </source>
</evidence>
<dbReference type="EMBL" id="FQZU01000033">
    <property type="protein sequence ID" value="SHK75814.1"/>
    <property type="molecule type" value="Genomic_DNA"/>
</dbReference>
<comment type="similarity">
    <text evidence="2 6">Belongs to the flagella basal body rod proteins family.</text>
</comment>
<dbReference type="NCBIfam" id="TIGR01396">
    <property type="entry name" value="FlgB"/>
    <property type="match status" value="1"/>
</dbReference>
<name>A0A1M6V320_9BACT</name>
<comment type="function">
    <text evidence="5 6">Structural component of flagellum, the bacterial motility apparatus. Part of the rod structure of flagellar basal body.</text>
</comment>
<keyword evidence="4 6" id="KW-0975">Bacterial flagellum</keyword>
<dbReference type="Proteomes" id="UP000183994">
    <property type="component" value="Unassembled WGS sequence"/>
</dbReference>
<dbReference type="GO" id="GO:0071973">
    <property type="term" value="P:bacterial-type flagellum-dependent cell motility"/>
    <property type="evidence" value="ECO:0007669"/>
    <property type="project" value="InterPro"/>
</dbReference>
<keyword evidence="7" id="KW-0966">Cell projection</keyword>
<dbReference type="GO" id="GO:0030694">
    <property type="term" value="C:bacterial-type flagellum basal body, rod"/>
    <property type="evidence" value="ECO:0007669"/>
    <property type="project" value="InterPro"/>
</dbReference>
<evidence type="ECO:0000256" key="1">
    <source>
        <dbReference type="ARBA" id="ARBA00004117"/>
    </source>
</evidence>
<protein>
    <recommendedName>
        <fullName evidence="3 6">Flagellar basal body rod protein FlgB</fullName>
    </recommendedName>
</protein>
<dbReference type="PIRSF" id="PIRSF002889">
    <property type="entry name" value="Rod_FlgB"/>
    <property type="match status" value="1"/>
</dbReference>
<gene>
    <name evidence="7" type="ORF">SAMN02745216_04023</name>
</gene>
<dbReference type="AlphaFoldDB" id="A0A1M6V320"/>
<evidence type="ECO:0000313" key="7">
    <source>
        <dbReference type="EMBL" id="SHK75814.1"/>
    </source>
</evidence>
<comment type="subcellular location">
    <subcellularLocation>
        <location evidence="1 6">Bacterial flagellum basal body</location>
    </subcellularLocation>
</comment>
<keyword evidence="7" id="KW-0282">Flagellum</keyword>
<comment type="subunit">
    <text evidence="6">The basal body constitutes a major portion of the flagellar organelle and consists of a number of rings mounted on a central rod.</text>
</comment>
<evidence type="ECO:0000256" key="5">
    <source>
        <dbReference type="ARBA" id="ARBA00024934"/>
    </source>
</evidence>
<evidence type="ECO:0000313" key="8">
    <source>
        <dbReference type="Proteomes" id="UP000183994"/>
    </source>
</evidence>
<keyword evidence="7" id="KW-0969">Cilium</keyword>
<dbReference type="InterPro" id="IPR006300">
    <property type="entry name" value="FlgB"/>
</dbReference>
<accession>A0A1M6V320</accession>
<organism evidence="7 8">
    <name type="scientific">Desulfatibacillum alkenivorans DSM 16219</name>
    <dbReference type="NCBI Taxonomy" id="1121393"/>
    <lineage>
        <taxon>Bacteria</taxon>
        <taxon>Pseudomonadati</taxon>
        <taxon>Thermodesulfobacteriota</taxon>
        <taxon>Desulfobacteria</taxon>
        <taxon>Desulfobacterales</taxon>
        <taxon>Desulfatibacillaceae</taxon>
        <taxon>Desulfatibacillum</taxon>
    </lineage>
</organism>
<reference evidence="8" key="1">
    <citation type="submission" date="2016-11" db="EMBL/GenBank/DDBJ databases">
        <authorList>
            <person name="Varghese N."/>
            <person name="Submissions S."/>
        </authorList>
    </citation>
    <scope>NUCLEOTIDE SEQUENCE [LARGE SCALE GENOMIC DNA]</scope>
    <source>
        <strain evidence="8">DSM 16219</strain>
    </source>
</reference>
<keyword evidence="8" id="KW-1185">Reference proteome</keyword>
<proteinExistence type="inferred from homology"/>
<evidence type="ECO:0000256" key="6">
    <source>
        <dbReference type="PIRNR" id="PIRNR002889"/>
    </source>
</evidence>
<dbReference type="STRING" id="1121393.SAMN02745216_04023"/>
<evidence type="ECO:0000256" key="3">
    <source>
        <dbReference type="ARBA" id="ARBA00014376"/>
    </source>
</evidence>
<dbReference type="RefSeq" id="WP_073478108.1">
    <property type="nucleotide sequence ID" value="NZ_FQZU01000033.1"/>
</dbReference>
<evidence type="ECO:0000256" key="4">
    <source>
        <dbReference type="ARBA" id="ARBA00023143"/>
    </source>
</evidence>